<evidence type="ECO:0000313" key="3">
    <source>
        <dbReference type="Proteomes" id="UP000007755"/>
    </source>
</evidence>
<dbReference type="AlphaFoldDB" id="F4X814"/>
<name>F4X814_ACREC</name>
<accession>F4X814</accession>
<reference evidence="2" key="1">
    <citation type="submission" date="2011-02" db="EMBL/GenBank/DDBJ databases">
        <title>The genome of the leaf-cutting ant Acromyrmex echinatior suggests key adaptations to social evolution and fungus farming.</title>
        <authorList>
            <person name="Nygaard S."/>
            <person name="Zhang G."/>
        </authorList>
    </citation>
    <scope>NUCLEOTIDE SEQUENCE</scope>
</reference>
<keyword evidence="1" id="KW-0472">Membrane</keyword>
<dbReference type="InParanoid" id="F4X814"/>
<proteinExistence type="predicted"/>
<dbReference type="Proteomes" id="UP000007755">
    <property type="component" value="Unassembled WGS sequence"/>
</dbReference>
<sequence>MAVTSTTSPIIMTMQSDCRKFLYMLYMLFAFFIWLFHIPIFRILASGMKVFVKNNIGDKHHKENIESRQQ</sequence>
<organism evidence="3">
    <name type="scientific">Acromyrmex echinatior</name>
    <name type="common">Panamanian leafcutter ant</name>
    <name type="synonym">Acromyrmex octospinosus echinatior</name>
    <dbReference type="NCBI Taxonomy" id="103372"/>
    <lineage>
        <taxon>Eukaryota</taxon>
        <taxon>Metazoa</taxon>
        <taxon>Ecdysozoa</taxon>
        <taxon>Arthropoda</taxon>
        <taxon>Hexapoda</taxon>
        <taxon>Insecta</taxon>
        <taxon>Pterygota</taxon>
        <taxon>Neoptera</taxon>
        <taxon>Endopterygota</taxon>
        <taxon>Hymenoptera</taxon>
        <taxon>Apocrita</taxon>
        <taxon>Aculeata</taxon>
        <taxon>Formicoidea</taxon>
        <taxon>Formicidae</taxon>
        <taxon>Myrmicinae</taxon>
        <taxon>Acromyrmex</taxon>
    </lineage>
</organism>
<keyword evidence="3" id="KW-1185">Reference proteome</keyword>
<gene>
    <name evidence="2" type="ORF">G5I_14550</name>
</gene>
<keyword evidence="1" id="KW-0812">Transmembrane</keyword>
<dbReference type="EMBL" id="GL888900">
    <property type="protein sequence ID" value="EGI57481.1"/>
    <property type="molecule type" value="Genomic_DNA"/>
</dbReference>
<evidence type="ECO:0000313" key="2">
    <source>
        <dbReference type="EMBL" id="EGI57481.1"/>
    </source>
</evidence>
<feature type="transmembrane region" description="Helical" evidence="1">
    <location>
        <begin position="21"/>
        <end position="45"/>
    </location>
</feature>
<protein>
    <submittedName>
        <fullName evidence="2">Uncharacterized protein</fullName>
    </submittedName>
</protein>
<evidence type="ECO:0000256" key="1">
    <source>
        <dbReference type="SAM" id="Phobius"/>
    </source>
</evidence>
<keyword evidence="1" id="KW-1133">Transmembrane helix</keyword>